<dbReference type="Proteomes" id="UP001054252">
    <property type="component" value="Unassembled WGS sequence"/>
</dbReference>
<name>A0AAV5J3I3_9ROSI</name>
<accession>A0AAV5J3I3</accession>
<dbReference type="EMBL" id="BPVZ01000025">
    <property type="protein sequence ID" value="GKV06626.1"/>
    <property type="molecule type" value="Genomic_DNA"/>
</dbReference>
<dbReference type="AlphaFoldDB" id="A0AAV5J3I3"/>
<evidence type="ECO:0000313" key="1">
    <source>
        <dbReference type="EMBL" id="GKV06626.1"/>
    </source>
</evidence>
<comment type="caution">
    <text evidence="1">The sequence shown here is derived from an EMBL/GenBank/DDBJ whole genome shotgun (WGS) entry which is preliminary data.</text>
</comment>
<organism evidence="1 2">
    <name type="scientific">Rubroshorea leprosula</name>
    <dbReference type="NCBI Taxonomy" id="152421"/>
    <lineage>
        <taxon>Eukaryota</taxon>
        <taxon>Viridiplantae</taxon>
        <taxon>Streptophyta</taxon>
        <taxon>Embryophyta</taxon>
        <taxon>Tracheophyta</taxon>
        <taxon>Spermatophyta</taxon>
        <taxon>Magnoliopsida</taxon>
        <taxon>eudicotyledons</taxon>
        <taxon>Gunneridae</taxon>
        <taxon>Pentapetalae</taxon>
        <taxon>rosids</taxon>
        <taxon>malvids</taxon>
        <taxon>Malvales</taxon>
        <taxon>Dipterocarpaceae</taxon>
        <taxon>Rubroshorea</taxon>
    </lineage>
</organism>
<gene>
    <name evidence="1" type="ORF">SLEP1_g18498</name>
</gene>
<sequence>MNSRTPTCANSQLIQKKITHHQFNSPVFLGNQSVPSV</sequence>
<evidence type="ECO:0000313" key="2">
    <source>
        <dbReference type="Proteomes" id="UP001054252"/>
    </source>
</evidence>
<reference evidence="1 2" key="1">
    <citation type="journal article" date="2021" name="Commun. Biol.">
        <title>The genome of Shorea leprosula (Dipterocarpaceae) highlights the ecological relevance of drought in aseasonal tropical rainforests.</title>
        <authorList>
            <person name="Ng K.K.S."/>
            <person name="Kobayashi M.J."/>
            <person name="Fawcett J.A."/>
            <person name="Hatakeyama M."/>
            <person name="Paape T."/>
            <person name="Ng C.H."/>
            <person name="Ang C.C."/>
            <person name="Tnah L.H."/>
            <person name="Lee C.T."/>
            <person name="Nishiyama T."/>
            <person name="Sese J."/>
            <person name="O'Brien M.J."/>
            <person name="Copetti D."/>
            <person name="Mohd Noor M.I."/>
            <person name="Ong R.C."/>
            <person name="Putra M."/>
            <person name="Sireger I.Z."/>
            <person name="Indrioko S."/>
            <person name="Kosugi Y."/>
            <person name="Izuno A."/>
            <person name="Isagi Y."/>
            <person name="Lee S.L."/>
            <person name="Shimizu K.K."/>
        </authorList>
    </citation>
    <scope>NUCLEOTIDE SEQUENCE [LARGE SCALE GENOMIC DNA]</scope>
    <source>
        <strain evidence="1">214</strain>
    </source>
</reference>
<proteinExistence type="predicted"/>
<protein>
    <submittedName>
        <fullName evidence="1">Uncharacterized protein</fullName>
    </submittedName>
</protein>
<keyword evidence="2" id="KW-1185">Reference proteome</keyword>